<evidence type="ECO:0000313" key="9">
    <source>
        <dbReference type="Proteomes" id="UP000033632"/>
    </source>
</evidence>
<keyword evidence="6" id="KW-0732">Signal</keyword>
<evidence type="ECO:0000256" key="6">
    <source>
        <dbReference type="SAM" id="SignalP"/>
    </source>
</evidence>
<keyword evidence="1 4" id="KW-0349">Heme</keyword>
<dbReference type="SUPFAM" id="SSF46626">
    <property type="entry name" value="Cytochrome c"/>
    <property type="match status" value="1"/>
</dbReference>
<keyword evidence="3 4" id="KW-0408">Iron</keyword>
<protein>
    <recommendedName>
        <fullName evidence="7">Cytochrome c domain-containing protein</fullName>
    </recommendedName>
</protein>
<dbReference type="EMBL" id="JZEX01000061">
    <property type="protein sequence ID" value="KKB12520.1"/>
    <property type="molecule type" value="Genomic_DNA"/>
</dbReference>
<evidence type="ECO:0000256" key="1">
    <source>
        <dbReference type="ARBA" id="ARBA00022617"/>
    </source>
</evidence>
<dbReference type="AlphaFoldDB" id="A0A0F5FVE5"/>
<dbReference type="Gene3D" id="1.10.760.10">
    <property type="entry name" value="Cytochrome c-like domain"/>
    <property type="match status" value="1"/>
</dbReference>
<dbReference type="Proteomes" id="UP000033632">
    <property type="component" value="Unassembled WGS sequence"/>
</dbReference>
<evidence type="ECO:0000313" key="8">
    <source>
        <dbReference type="EMBL" id="KKB12520.1"/>
    </source>
</evidence>
<keyword evidence="2 4" id="KW-0479">Metal-binding</keyword>
<dbReference type="GO" id="GO:0046872">
    <property type="term" value="F:metal ion binding"/>
    <property type="evidence" value="ECO:0007669"/>
    <property type="project" value="UniProtKB-KW"/>
</dbReference>
<dbReference type="InterPro" id="IPR009056">
    <property type="entry name" value="Cyt_c-like_dom"/>
</dbReference>
<evidence type="ECO:0000256" key="4">
    <source>
        <dbReference type="PROSITE-ProRule" id="PRU00433"/>
    </source>
</evidence>
<name>A0A0F5FVE5_9HYPH</name>
<sequence>MQRLVVASTLGLVAGLIAAGSATAASFTAEQAAAGQTAYNTNCARCHGFQLEGPDAPGLAGSDVMQNWDTAGGLYDFISVAMPPENPGGLGEEAYVNIVAYIMSFNGAQPGDEPMVAGDGLYDISLAAETAAGAAAAAPAADAPASAEAASPSVPQAFTWGKQLPGGPAPATTATQPAAPAVPQAFTWGKQLPQVNAPSAQ</sequence>
<accession>A0A0F5FVE5</accession>
<evidence type="ECO:0000256" key="5">
    <source>
        <dbReference type="SAM" id="MobiDB-lite"/>
    </source>
</evidence>
<feature type="region of interest" description="Disordered" evidence="5">
    <location>
        <begin position="157"/>
        <end position="201"/>
    </location>
</feature>
<dbReference type="GO" id="GO:0020037">
    <property type="term" value="F:heme binding"/>
    <property type="evidence" value="ECO:0007669"/>
    <property type="project" value="InterPro"/>
</dbReference>
<dbReference type="Pfam" id="PF13442">
    <property type="entry name" value="Cytochrome_CBB3"/>
    <property type="match status" value="1"/>
</dbReference>
<evidence type="ECO:0000256" key="2">
    <source>
        <dbReference type="ARBA" id="ARBA00022723"/>
    </source>
</evidence>
<gene>
    <name evidence="8" type="ORF">VE25_06175</name>
</gene>
<dbReference type="STRING" id="443610.VE25_06175"/>
<dbReference type="InterPro" id="IPR036909">
    <property type="entry name" value="Cyt_c-like_dom_sf"/>
</dbReference>
<proteinExistence type="predicted"/>
<organism evidence="8 9">
    <name type="scientific">Devosia geojensis</name>
    <dbReference type="NCBI Taxonomy" id="443610"/>
    <lineage>
        <taxon>Bacteria</taxon>
        <taxon>Pseudomonadati</taxon>
        <taxon>Pseudomonadota</taxon>
        <taxon>Alphaproteobacteria</taxon>
        <taxon>Hyphomicrobiales</taxon>
        <taxon>Devosiaceae</taxon>
        <taxon>Devosia</taxon>
    </lineage>
</organism>
<keyword evidence="9" id="KW-1185">Reference proteome</keyword>
<feature type="domain" description="Cytochrome c" evidence="7">
    <location>
        <begin position="30"/>
        <end position="106"/>
    </location>
</feature>
<evidence type="ECO:0000259" key="7">
    <source>
        <dbReference type="PROSITE" id="PS51007"/>
    </source>
</evidence>
<feature type="chain" id="PRO_5002486949" description="Cytochrome c domain-containing protein" evidence="6">
    <location>
        <begin position="25"/>
        <end position="201"/>
    </location>
</feature>
<reference evidence="8 9" key="1">
    <citation type="submission" date="2015-03" db="EMBL/GenBank/DDBJ databases">
        <authorList>
            <person name="Hassan Y.I."/>
            <person name="Lepp D."/>
            <person name="Li X.-Z."/>
            <person name="Zhou T."/>
        </authorList>
    </citation>
    <scope>NUCLEOTIDE SEQUENCE [LARGE SCALE GENOMIC DNA]</scope>
    <source>
        <strain evidence="8 9">BD-c194</strain>
    </source>
</reference>
<dbReference type="GO" id="GO:0009055">
    <property type="term" value="F:electron transfer activity"/>
    <property type="evidence" value="ECO:0007669"/>
    <property type="project" value="InterPro"/>
</dbReference>
<evidence type="ECO:0000256" key="3">
    <source>
        <dbReference type="ARBA" id="ARBA00023004"/>
    </source>
</evidence>
<feature type="signal peptide" evidence="6">
    <location>
        <begin position="1"/>
        <end position="24"/>
    </location>
</feature>
<dbReference type="PROSITE" id="PS51007">
    <property type="entry name" value="CYTC"/>
    <property type="match status" value="1"/>
</dbReference>
<dbReference type="PATRIC" id="fig|443610.3.peg.3787"/>
<feature type="compositionally biased region" description="Low complexity" evidence="5">
    <location>
        <begin position="165"/>
        <end position="185"/>
    </location>
</feature>
<comment type="caution">
    <text evidence="8">The sequence shown here is derived from an EMBL/GenBank/DDBJ whole genome shotgun (WGS) entry which is preliminary data.</text>
</comment>